<accession>A0ABV6KUW1</accession>
<sequence length="45" mass="5287">MSAYENFPVANLEKNQLDKITSLEQELRKETNENIVLIAYDEKDE</sequence>
<organism evidence="1 2">
    <name type="scientific">Robertmurraya beringensis</name>
    <dbReference type="NCBI Taxonomy" id="641660"/>
    <lineage>
        <taxon>Bacteria</taxon>
        <taxon>Bacillati</taxon>
        <taxon>Bacillota</taxon>
        <taxon>Bacilli</taxon>
        <taxon>Bacillales</taxon>
        <taxon>Bacillaceae</taxon>
        <taxon>Robertmurraya</taxon>
    </lineage>
</organism>
<gene>
    <name evidence="1" type="ORF">ACFFHF_18060</name>
</gene>
<evidence type="ECO:0000313" key="1">
    <source>
        <dbReference type="EMBL" id="MFC0477111.1"/>
    </source>
</evidence>
<dbReference type="EMBL" id="JBHLUU010000117">
    <property type="protein sequence ID" value="MFC0477111.1"/>
    <property type="molecule type" value="Genomic_DNA"/>
</dbReference>
<comment type="caution">
    <text evidence="1">The sequence shown here is derived from an EMBL/GenBank/DDBJ whole genome shotgun (WGS) entry which is preliminary data.</text>
</comment>
<name>A0ABV6KUW1_9BACI</name>
<reference evidence="1 2" key="1">
    <citation type="submission" date="2024-09" db="EMBL/GenBank/DDBJ databases">
        <authorList>
            <person name="Sun Q."/>
            <person name="Mori K."/>
        </authorList>
    </citation>
    <scope>NUCLEOTIDE SEQUENCE [LARGE SCALE GENOMIC DNA]</scope>
    <source>
        <strain evidence="1 2">CGMCC 1.9126</strain>
    </source>
</reference>
<evidence type="ECO:0000313" key="2">
    <source>
        <dbReference type="Proteomes" id="UP001589738"/>
    </source>
</evidence>
<proteinExistence type="predicted"/>
<dbReference type="RefSeq" id="WP_377058754.1">
    <property type="nucleotide sequence ID" value="NZ_JBHLUU010000117.1"/>
</dbReference>
<dbReference type="Proteomes" id="UP001589738">
    <property type="component" value="Unassembled WGS sequence"/>
</dbReference>
<protein>
    <submittedName>
        <fullName evidence="1">Uncharacterized protein</fullName>
    </submittedName>
</protein>
<keyword evidence="2" id="KW-1185">Reference proteome</keyword>